<dbReference type="InterPro" id="IPR036179">
    <property type="entry name" value="Ig-like_dom_sf"/>
</dbReference>
<name>A0A7R9QJS5_9ACAR</name>
<protein>
    <recommendedName>
        <fullName evidence="1">Ig-like domain-containing protein</fullName>
    </recommendedName>
</protein>
<dbReference type="Gene3D" id="2.60.40.10">
    <property type="entry name" value="Immunoglobulins"/>
    <property type="match status" value="1"/>
</dbReference>
<dbReference type="SUPFAM" id="SSF48726">
    <property type="entry name" value="Immunoglobulin"/>
    <property type="match status" value="1"/>
</dbReference>
<feature type="domain" description="Ig-like" evidence="1">
    <location>
        <begin position="17"/>
        <end position="115"/>
    </location>
</feature>
<evidence type="ECO:0000259" key="1">
    <source>
        <dbReference type="PROSITE" id="PS50835"/>
    </source>
</evidence>
<evidence type="ECO:0000313" key="2">
    <source>
        <dbReference type="EMBL" id="CAD7648175.1"/>
    </source>
</evidence>
<dbReference type="AlphaFoldDB" id="A0A7R9QJS5"/>
<accession>A0A7R9QJS5</accession>
<dbReference type="PROSITE" id="PS50835">
    <property type="entry name" value="IG_LIKE"/>
    <property type="match status" value="1"/>
</dbReference>
<dbReference type="InterPro" id="IPR013783">
    <property type="entry name" value="Ig-like_fold"/>
</dbReference>
<keyword evidence="3" id="KW-1185">Reference proteome</keyword>
<reference evidence="2" key="1">
    <citation type="submission" date="2020-11" db="EMBL/GenBank/DDBJ databases">
        <authorList>
            <person name="Tran Van P."/>
        </authorList>
    </citation>
    <scope>NUCLEOTIDE SEQUENCE</scope>
</reference>
<proteinExistence type="predicted"/>
<organism evidence="2">
    <name type="scientific">Oppiella nova</name>
    <dbReference type="NCBI Taxonomy" id="334625"/>
    <lineage>
        <taxon>Eukaryota</taxon>
        <taxon>Metazoa</taxon>
        <taxon>Ecdysozoa</taxon>
        <taxon>Arthropoda</taxon>
        <taxon>Chelicerata</taxon>
        <taxon>Arachnida</taxon>
        <taxon>Acari</taxon>
        <taxon>Acariformes</taxon>
        <taxon>Sarcoptiformes</taxon>
        <taxon>Oribatida</taxon>
        <taxon>Brachypylina</taxon>
        <taxon>Oppioidea</taxon>
        <taxon>Oppiidae</taxon>
        <taxon>Oppiella</taxon>
    </lineage>
</organism>
<dbReference type="OrthoDB" id="5969272at2759"/>
<gene>
    <name evidence="2" type="ORF">ONB1V03_LOCUS6625</name>
</gene>
<dbReference type="Proteomes" id="UP000728032">
    <property type="component" value="Unassembled WGS sequence"/>
</dbReference>
<dbReference type="EMBL" id="OC917870">
    <property type="protein sequence ID" value="CAD7648175.1"/>
    <property type="molecule type" value="Genomic_DNA"/>
</dbReference>
<sequence>MLIFLTTGLSSVERRGPQLMVEPQNRVEFLNDTRTVITCSARGSPEPTIQWLKSDGTPLTDREGVVQVVNSGHTSQVVYQPFAANHYRQDIHWASIRCLATNTIGAVESRECHIRASALQRDIHSECESIK</sequence>
<evidence type="ECO:0000313" key="3">
    <source>
        <dbReference type="Proteomes" id="UP000728032"/>
    </source>
</evidence>
<dbReference type="Pfam" id="PF13927">
    <property type="entry name" value="Ig_3"/>
    <property type="match status" value="1"/>
</dbReference>
<dbReference type="EMBL" id="CAJPVJ010003045">
    <property type="protein sequence ID" value="CAG2167113.1"/>
    <property type="molecule type" value="Genomic_DNA"/>
</dbReference>
<dbReference type="InterPro" id="IPR007110">
    <property type="entry name" value="Ig-like_dom"/>
</dbReference>